<evidence type="ECO:0008006" key="5">
    <source>
        <dbReference type="Google" id="ProtNLM"/>
    </source>
</evidence>
<feature type="transmembrane region" description="Helical" evidence="2">
    <location>
        <begin position="211"/>
        <end position="231"/>
    </location>
</feature>
<evidence type="ECO:0000256" key="1">
    <source>
        <dbReference type="SAM" id="MobiDB-lite"/>
    </source>
</evidence>
<feature type="transmembrane region" description="Helical" evidence="2">
    <location>
        <begin position="316"/>
        <end position="336"/>
    </location>
</feature>
<keyword evidence="4" id="KW-1185">Reference proteome</keyword>
<feature type="region of interest" description="Disordered" evidence="1">
    <location>
        <begin position="386"/>
        <end position="413"/>
    </location>
</feature>
<proteinExistence type="predicted"/>
<gene>
    <name evidence="3" type="ORF">D5400_04785</name>
</gene>
<accession>A0A3S9B1D1</accession>
<keyword evidence="2" id="KW-0812">Transmembrane</keyword>
<dbReference type="OrthoDB" id="9775975at2"/>
<feature type="transmembrane region" description="Helical" evidence="2">
    <location>
        <begin position="158"/>
        <end position="175"/>
    </location>
</feature>
<organism evidence="3 4">
    <name type="scientific">Georhizobium profundi</name>
    <dbReference type="NCBI Taxonomy" id="2341112"/>
    <lineage>
        <taxon>Bacteria</taxon>
        <taxon>Pseudomonadati</taxon>
        <taxon>Pseudomonadota</taxon>
        <taxon>Alphaproteobacteria</taxon>
        <taxon>Hyphomicrobiales</taxon>
        <taxon>Rhizobiaceae</taxon>
        <taxon>Georhizobium</taxon>
    </lineage>
</organism>
<feature type="transmembrane region" description="Helical" evidence="2">
    <location>
        <begin position="27"/>
        <end position="43"/>
    </location>
</feature>
<feature type="transmembrane region" description="Helical" evidence="2">
    <location>
        <begin position="182"/>
        <end position="199"/>
    </location>
</feature>
<feature type="transmembrane region" description="Helical" evidence="2">
    <location>
        <begin position="285"/>
        <end position="304"/>
    </location>
</feature>
<feature type="transmembrane region" description="Helical" evidence="2">
    <location>
        <begin position="97"/>
        <end position="123"/>
    </location>
</feature>
<name>A0A3S9B1D1_9HYPH</name>
<dbReference type="Proteomes" id="UP000268192">
    <property type="component" value="Chromosome"/>
</dbReference>
<dbReference type="EMBL" id="CP032509">
    <property type="protein sequence ID" value="AZN70681.1"/>
    <property type="molecule type" value="Genomic_DNA"/>
</dbReference>
<dbReference type="PANTHER" id="PTHR38592">
    <property type="entry name" value="BLL4819 PROTEIN"/>
    <property type="match status" value="1"/>
</dbReference>
<dbReference type="Pfam" id="PF10129">
    <property type="entry name" value="OpgC_C"/>
    <property type="match status" value="1"/>
</dbReference>
<feature type="compositionally biased region" description="Polar residues" evidence="1">
    <location>
        <begin position="400"/>
        <end position="413"/>
    </location>
</feature>
<evidence type="ECO:0000313" key="3">
    <source>
        <dbReference type="EMBL" id="AZN70681.1"/>
    </source>
</evidence>
<dbReference type="PIRSF" id="PIRSF028704">
    <property type="entry name" value="UPC028704"/>
    <property type="match status" value="1"/>
</dbReference>
<reference evidence="3 4" key="1">
    <citation type="submission" date="2018-09" db="EMBL/GenBank/DDBJ databases">
        <title>Marinorhizobium profundi gen. nov., sp. nov., isolated from a deep-sea sediment sample from the New Britain Trench and proposal of Marinorhizobiaceae fam. nov. in the order Rhizobiales of the class Alphaproteobacteria.</title>
        <authorList>
            <person name="Cao J."/>
        </authorList>
    </citation>
    <scope>NUCLEOTIDE SEQUENCE [LARGE SCALE GENOMIC DNA]</scope>
    <source>
        <strain evidence="3 4">WS11</strain>
    </source>
</reference>
<protein>
    <recommendedName>
        <fullName evidence="5">OpgC domain-containing protein</fullName>
    </recommendedName>
</protein>
<dbReference type="AlphaFoldDB" id="A0A3S9B1D1"/>
<evidence type="ECO:0000313" key="4">
    <source>
        <dbReference type="Proteomes" id="UP000268192"/>
    </source>
</evidence>
<keyword evidence="2" id="KW-1133">Transmembrane helix</keyword>
<dbReference type="RefSeq" id="WP_126008174.1">
    <property type="nucleotide sequence ID" value="NZ_CP032509.1"/>
</dbReference>
<evidence type="ECO:0000256" key="2">
    <source>
        <dbReference type="SAM" id="Phobius"/>
    </source>
</evidence>
<feature type="transmembrane region" description="Helical" evidence="2">
    <location>
        <begin position="348"/>
        <end position="369"/>
    </location>
</feature>
<dbReference type="InterPro" id="IPR014550">
    <property type="entry name" value="UCP028704_OpgC"/>
</dbReference>
<sequence>MTFFARQNAQSLPLAAPLPDSRDSRLDVLRALALITIFINHVPGNPYEMFTSRNFGFSDATEAFVLISGIAVGLAYGSRFQAGQRLASTIRAWRRAFTLYVAHIMATMVTIAIFSAGAIYFSAPDLLERINLKAVFEDTPMALFGIVTLGHQLGYNNILTMYAAVLVMVPVLLLIGTRSLRLMLAVSATLWLLAGLYRIGPPHFPAGGIWFLNPLSWQFLFAIGMAGVMHVKRGGRIAIHPGLVGASIVYLLVSLAWVKLPLWGLEKAVPLPFVLGDFNKTFLTLPRLLHVLALAYVFLAFPIFSRFTRLAHSNPLAVMGRHGLPVFVAGTILSMAGQVVSQITETGFLLDTAILSAGIALQFLLAYYLEWEARLLKGQKTRVRTVQGPSVPPVVPARGITQTTPPAEQQIPA</sequence>
<dbReference type="KEGG" id="abaw:D5400_04785"/>
<feature type="transmembrane region" description="Helical" evidence="2">
    <location>
        <begin position="243"/>
        <end position="265"/>
    </location>
</feature>
<dbReference type="PANTHER" id="PTHR38592:SF3">
    <property type="entry name" value="BLL4819 PROTEIN"/>
    <property type="match status" value="1"/>
</dbReference>
<feature type="transmembrane region" description="Helical" evidence="2">
    <location>
        <begin position="55"/>
        <end position="76"/>
    </location>
</feature>
<keyword evidence="2" id="KW-0472">Membrane</keyword>